<dbReference type="InterPro" id="IPR008269">
    <property type="entry name" value="Lon_proteolytic"/>
</dbReference>
<keyword evidence="7 9" id="KW-0238">DNA-binding</keyword>
<keyword evidence="11" id="KW-0862">Zinc</keyword>
<dbReference type="Pfam" id="PF06745">
    <property type="entry name" value="ATPase"/>
    <property type="match status" value="1"/>
</dbReference>
<keyword evidence="1 9" id="KW-0479">Metal-binding</keyword>
<dbReference type="SUPFAM" id="SSF54211">
    <property type="entry name" value="Ribosomal protein S5 domain 2-like"/>
    <property type="match status" value="1"/>
</dbReference>
<keyword evidence="11" id="KW-0863">Zinc-finger</keyword>
<proteinExistence type="inferred from homology"/>
<keyword evidence="4" id="KW-0378">Hydrolase</keyword>
<evidence type="ECO:0000313" key="14">
    <source>
        <dbReference type="Proteomes" id="UP001293791"/>
    </source>
</evidence>
<dbReference type="PRINTS" id="PR01874">
    <property type="entry name" value="DNAREPAIRADA"/>
</dbReference>
<evidence type="ECO:0000259" key="12">
    <source>
        <dbReference type="PROSITE" id="PS50162"/>
    </source>
</evidence>
<keyword evidence="14" id="KW-1185">Reference proteome</keyword>
<evidence type="ECO:0000256" key="7">
    <source>
        <dbReference type="ARBA" id="ARBA00023125"/>
    </source>
</evidence>
<evidence type="ECO:0000256" key="11">
    <source>
        <dbReference type="RuleBase" id="RU003555"/>
    </source>
</evidence>
<evidence type="ECO:0000256" key="2">
    <source>
        <dbReference type="ARBA" id="ARBA00022741"/>
    </source>
</evidence>
<dbReference type="Pfam" id="PF05362">
    <property type="entry name" value="Lon_C"/>
    <property type="match status" value="1"/>
</dbReference>
<evidence type="ECO:0000256" key="5">
    <source>
        <dbReference type="ARBA" id="ARBA00022840"/>
    </source>
</evidence>
<reference evidence="13 14" key="1">
    <citation type="submission" date="2023-02" db="EMBL/GenBank/DDBJ databases">
        <title>Host association and intracellularity evolved multiple times independently in the Rickettsiales.</title>
        <authorList>
            <person name="Castelli M."/>
            <person name="Nardi T."/>
            <person name="Gammuto L."/>
            <person name="Bellinzona G."/>
            <person name="Sabaneyeva E."/>
            <person name="Potekhin A."/>
            <person name="Serra V."/>
            <person name="Petroni G."/>
            <person name="Sassera D."/>
        </authorList>
    </citation>
    <scope>NUCLEOTIDE SEQUENCE [LARGE SCALE GENOMIC DNA]</scope>
    <source>
        <strain evidence="13 14">BOD18</strain>
    </source>
</reference>
<dbReference type="Proteomes" id="UP001293791">
    <property type="component" value="Unassembled WGS sequence"/>
</dbReference>
<evidence type="ECO:0000313" key="13">
    <source>
        <dbReference type="EMBL" id="MDZ5762665.1"/>
    </source>
</evidence>
<evidence type="ECO:0000256" key="6">
    <source>
        <dbReference type="ARBA" id="ARBA00023016"/>
    </source>
</evidence>
<dbReference type="PANTHER" id="PTHR32472">
    <property type="entry name" value="DNA REPAIR PROTEIN RADA"/>
    <property type="match status" value="1"/>
</dbReference>
<evidence type="ECO:0000256" key="3">
    <source>
        <dbReference type="ARBA" id="ARBA00022763"/>
    </source>
</evidence>
<gene>
    <name evidence="9" type="primary">radA</name>
    <name evidence="13" type="ORF">Cyrtocomes_01056</name>
</gene>
<dbReference type="InterPro" id="IPR014721">
    <property type="entry name" value="Ribsml_uS5_D2-typ_fold_subgr"/>
</dbReference>
<comment type="function">
    <text evidence="11">DNA-dependent ATPase involved in processing of recombination intermediates, plays a role in repairing DNA breaks. Stimulates the branch migration of RecA-mediated strand transfer reactions, allowing the 3' invading strand to extend heteroduplex DNA faster. Binds ssDNA in the presence of ADP but not other nucleotides, has ATPase activity that is stimulated by ssDNA and various branched DNA structures, but inhibited by SSB. Does not have RecA's homology-searching function.</text>
</comment>
<comment type="domain">
    <text evidence="9">The middle region has homology to RecA with ATPase motifs including the RadA KNRFG motif, while the C-terminus is homologous to Lon protease.</text>
</comment>
<feature type="domain" description="RecA family profile 1" evidence="12">
    <location>
        <begin position="61"/>
        <end position="209"/>
    </location>
</feature>
<sequence>MLRYVRSACINFLFVHKYICIECGVYHSKWSGKCACGAWNSVIEESKKCIKLYNLDQEAQKDDRIPSGMNEVDRVLGGGFVKGSVVLIAGEPGVGKSTLLMQLASLHNGSSNVLYASAEESFEQLALRAKRVGVNNNRIKIGIGSQVDEIITSCRSANASMMIVDSIQTVFSKQVESFPGSVNQIRGAALEFISYAKSSGVITVIVGHVTKDGNVAGPKLLEHMVDTVIYFEGELKNDFRILRCLKNRFGSTNEVGIFEMKSKGLIEVKNPSSVFFDNSHKRASGSCTFVGIEGTRPMLMEIQALVAKSFMAIPRRSVVGWDVQRLSMMLAILSSRINLDLSGYEVYLNVVGGLRIYESAADLAVIMALISAHSGIIIPSKVAVFGEIGLSGEVRNVTKFEERVSEAANIGMMKIVTPSCCKKDIKWDINIHSVEHVCALGGLFANISENAIP</sequence>
<evidence type="ECO:0000256" key="4">
    <source>
        <dbReference type="ARBA" id="ARBA00022801"/>
    </source>
</evidence>
<dbReference type="InterPro" id="IPR027417">
    <property type="entry name" value="P-loop_NTPase"/>
</dbReference>
<accession>A0ABU5L9R9</accession>
<keyword evidence="5 9" id="KW-0067">ATP-binding</keyword>
<comment type="similarity">
    <text evidence="9 11">Belongs to the RecA family. RadA subfamily.</text>
</comment>
<keyword evidence="6 9" id="KW-0346">Stress response</keyword>
<dbReference type="Gene3D" id="3.30.230.10">
    <property type="match status" value="1"/>
</dbReference>
<keyword evidence="8 9" id="KW-0234">DNA repair</keyword>
<comment type="caution">
    <text evidence="13">The sequence shown here is derived from an EMBL/GenBank/DDBJ whole genome shotgun (WGS) entry which is preliminary data.</text>
</comment>
<feature type="binding site" evidence="9">
    <location>
        <begin position="90"/>
        <end position="97"/>
    </location>
    <ligand>
        <name>ATP</name>
        <dbReference type="ChEBI" id="CHEBI:30616"/>
    </ligand>
</feature>
<dbReference type="InterPro" id="IPR020588">
    <property type="entry name" value="RecA_ATP-bd"/>
</dbReference>
<dbReference type="InterPro" id="IPR020568">
    <property type="entry name" value="Ribosomal_Su5_D2-typ_SF"/>
</dbReference>
<dbReference type="Gene3D" id="3.40.50.300">
    <property type="entry name" value="P-loop containing nucleotide triphosphate hydrolases"/>
    <property type="match status" value="1"/>
</dbReference>
<organism evidence="13 14">
    <name type="scientific">Candidatus Cyrtobacter comes</name>
    <dbReference type="NCBI Taxonomy" id="675776"/>
    <lineage>
        <taxon>Bacteria</taxon>
        <taxon>Pseudomonadati</taxon>
        <taxon>Pseudomonadota</taxon>
        <taxon>Alphaproteobacteria</taxon>
        <taxon>Rickettsiales</taxon>
        <taxon>Candidatus Midichloriaceae</taxon>
        <taxon>Candidatus Cyrtobacter</taxon>
    </lineage>
</organism>
<dbReference type="NCBIfam" id="TIGR00416">
    <property type="entry name" value="sms"/>
    <property type="match status" value="1"/>
</dbReference>
<dbReference type="PANTHER" id="PTHR32472:SF10">
    <property type="entry name" value="DNA REPAIR PROTEIN RADA-LIKE PROTEIN"/>
    <property type="match status" value="1"/>
</dbReference>
<dbReference type="EMBL" id="JARGYT010000083">
    <property type="protein sequence ID" value="MDZ5762665.1"/>
    <property type="molecule type" value="Genomic_DNA"/>
</dbReference>
<name>A0ABU5L9R9_9RICK</name>
<feature type="region of interest" description="Lon-protease-like" evidence="9">
    <location>
        <begin position="345"/>
        <end position="453"/>
    </location>
</feature>
<dbReference type="HAMAP" id="MF_01498">
    <property type="entry name" value="RadA_bact"/>
    <property type="match status" value="1"/>
</dbReference>
<protein>
    <recommendedName>
        <fullName evidence="9 10">DNA repair protein RadA</fullName>
    </recommendedName>
</protein>
<feature type="short sequence motif" description="RadA KNRFG motif" evidence="9">
    <location>
        <begin position="246"/>
        <end position="250"/>
    </location>
</feature>
<evidence type="ECO:0000256" key="10">
    <source>
        <dbReference type="NCBIfam" id="TIGR00416"/>
    </source>
</evidence>
<keyword evidence="3 9" id="KW-0227">DNA damage</keyword>
<dbReference type="SMART" id="SM00382">
    <property type="entry name" value="AAA"/>
    <property type="match status" value="1"/>
</dbReference>
<dbReference type="InterPro" id="IPR004504">
    <property type="entry name" value="DNA_repair_RadA"/>
</dbReference>
<dbReference type="InterPro" id="IPR003593">
    <property type="entry name" value="AAA+_ATPase"/>
</dbReference>
<dbReference type="InterPro" id="IPR014774">
    <property type="entry name" value="KaiC-like_dom"/>
</dbReference>
<evidence type="ECO:0000256" key="1">
    <source>
        <dbReference type="ARBA" id="ARBA00022723"/>
    </source>
</evidence>
<comment type="function">
    <text evidence="9">Plays a role in repairing double-strand DNA breaks, probably involving stabilizing or processing branched DNA or blocked replication forks.</text>
</comment>
<dbReference type="SUPFAM" id="SSF52540">
    <property type="entry name" value="P-loop containing nucleoside triphosphate hydrolases"/>
    <property type="match status" value="1"/>
</dbReference>
<keyword evidence="2 9" id="KW-0547">Nucleotide-binding</keyword>
<evidence type="ECO:0000256" key="9">
    <source>
        <dbReference type="HAMAP-Rule" id="MF_01498"/>
    </source>
</evidence>
<evidence type="ECO:0000256" key="8">
    <source>
        <dbReference type="ARBA" id="ARBA00023204"/>
    </source>
</evidence>
<dbReference type="PROSITE" id="PS50162">
    <property type="entry name" value="RECA_2"/>
    <property type="match status" value="1"/>
</dbReference>